<name>A0A194PYF8_PAPXU</name>
<evidence type="ECO:0000313" key="3">
    <source>
        <dbReference type="Proteomes" id="UP000053268"/>
    </source>
</evidence>
<protein>
    <submittedName>
        <fullName evidence="2">Uncharacterized protein</fullName>
    </submittedName>
</protein>
<feature type="compositionally biased region" description="Gly residues" evidence="1">
    <location>
        <begin position="17"/>
        <end position="28"/>
    </location>
</feature>
<evidence type="ECO:0000313" key="2">
    <source>
        <dbReference type="EMBL" id="KPI98371.1"/>
    </source>
</evidence>
<dbReference type="Proteomes" id="UP000053268">
    <property type="component" value="Unassembled WGS sequence"/>
</dbReference>
<keyword evidence="3" id="KW-1185">Reference proteome</keyword>
<sequence length="119" mass="12567">MLQPSCVCSYEGVVGGGVEGGVGGGAGGEDADDYRSECENCKSANSSRWVLEEGWDGEEEEGGTQTLQRRAPPPAPPPPATATLPQPVTKLSRNASGPPSKWENWFNTIPDSDTESEEE</sequence>
<dbReference type="AlphaFoldDB" id="A0A194PYF8"/>
<feature type="compositionally biased region" description="Acidic residues" evidence="1">
    <location>
        <begin position="53"/>
        <end position="62"/>
    </location>
</feature>
<accession>A0A194PYF8</accession>
<reference evidence="2 3" key="1">
    <citation type="journal article" date="2015" name="Nat. Commun.">
        <title>Outbred genome sequencing and CRISPR/Cas9 gene editing in butterflies.</title>
        <authorList>
            <person name="Li X."/>
            <person name="Fan D."/>
            <person name="Zhang W."/>
            <person name="Liu G."/>
            <person name="Zhang L."/>
            <person name="Zhao L."/>
            <person name="Fang X."/>
            <person name="Chen L."/>
            <person name="Dong Y."/>
            <person name="Chen Y."/>
            <person name="Ding Y."/>
            <person name="Zhao R."/>
            <person name="Feng M."/>
            <person name="Zhu Y."/>
            <person name="Feng Y."/>
            <person name="Jiang X."/>
            <person name="Zhu D."/>
            <person name="Xiang H."/>
            <person name="Feng X."/>
            <person name="Li S."/>
            <person name="Wang J."/>
            <person name="Zhang G."/>
            <person name="Kronforst M.R."/>
            <person name="Wang W."/>
        </authorList>
    </citation>
    <scope>NUCLEOTIDE SEQUENCE [LARGE SCALE GENOMIC DNA]</scope>
    <source>
        <strain evidence="2">Ya'a_city_454_Px</strain>
        <tissue evidence="2">Whole body</tissue>
    </source>
</reference>
<evidence type="ECO:0000256" key="1">
    <source>
        <dbReference type="SAM" id="MobiDB-lite"/>
    </source>
</evidence>
<proteinExistence type="predicted"/>
<feature type="region of interest" description="Disordered" evidence="1">
    <location>
        <begin position="17"/>
        <end position="36"/>
    </location>
</feature>
<feature type="compositionally biased region" description="Pro residues" evidence="1">
    <location>
        <begin position="71"/>
        <end position="80"/>
    </location>
</feature>
<gene>
    <name evidence="2" type="ORF">RR46_09587</name>
</gene>
<dbReference type="EMBL" id="KQ459585">
    <property type="protein sequence ID" value="KPI98371.1"/>
    <property type="molecule type" value="Genomic_DNA"/>
</dbReference>
<feature type="region of interest" description="Disordered" evidence="1">
    <location>
        <begin position="44"/>
        <end position="119"/>
    </location>
</feature>
<organism evidence="2 3">
    <name type="scientific">Papilio xuthus</name>
    <name type="common">Asian swallowtail butterfly</name>
    <dbReference type="NCBI Taxonomy" id="66420"/>
    <lineage>
        <taxon>Eukaryota</taxon>
        <taxon>Metazoa</taxon>
        <taxon>Ecdysozoa</taxon>
        <taxon>Arthropoda</taxon>
        <taxon>Hexapoda</taxon>
        <taxon>Insecta</taxon>
        <taxon>Pterygota</taxon>
        <taxon>Neoptera</taxon>
        <taxon>Endopterygota</taxon>
        <taxon>Lepidoptera</taxon>
        <taxon>Glossata</taxon>
        <taxon>Ditrysia</taxon>
        <taxon>Papilionoidea</taxon>
        <taxon>Papilionidae</taxon>
        <taxon>Papilioninae</taxon>
        <taxon>Papilio</taxon>
    </lineage>
</organism>